<evidence type="ECO:0000256" key="3">
    <source>
        <dbReference type="ARBA" id="ARBA00048782"/>
    </source>
</evidence>
<dbReference type="GO" id="GO:0034599">
    <property type="term" value="P:cellular response to oxidative stress"/>
    <property type="evidence" value="ECO:0007669"/>
    <property type="project" value="TreeGrafter"/>
</dbReference>
<proteinExistence type="inferred from homology"/>
<gene>
    <name evidence="4 6" type="primary">msrA</name>
    <name evidence="6" type="ORF">EII10_09320</name>
</gene>
<accession>A0A3P1V3J3</accession>
<evidence type="ECO:0000256" key="4">
    <source>
        <dbReference type="HAMAP-Rule" id="MF_01401"/>
    </source>
</evidence>
<protein>
    <recommendedName>
        <fullName evidence="4">Peptide methionine sulfoxide reductase MsrA</fullName>
        <shortName evidence="4">Protein-methionine-S-oxide reductase</shortName>
        <ecNumber evidence="4">1.8.4.11</ecNumber>
    </recommendedName>
    <alternativeName>
        <fullName evidence="4">Peptide-methionine (S)-S-oxide reductase</fullName>
        <shortName evidence="4">Peptide Met(O) reductase</shortName>
    </alternativeName>
</protein>
<dbReference type="InterPro" id="IPR050162">
    <property type="entry name" value="MsrA_MetSO_reductase"/>
</dbReference>
<dbReference type="PANTHER" id="PTHR42799:SF2">
    <property type="entry name" value="MITOCHONDRIAL PEPTIDE METHIONINE SULFOXIDE REDUCTASE"/>
    <property type="match status" value="1"/>
</dbReference>
<comment type="catalytic activity">
    <reaction evidence="3 4">
        <text>[thioredoxin]-disulfide + L-methionine + H2O = L-methionine (S)-S-oxide + [thioredoxin]-dithiol</text>
        <dbReference type="Rhea" id="RHEA:19993"/>
        <dbReference type="Rhea" id="RHEA-COMP:10698"/>
        <dbReference type="Rhea" id="RHEA-COMP:10700"/>
        <dbReference type="ChEBI" id="CHEBI:15377"/>
        <dbReference type="ChEBI" id="CHEBI:29950"/>
        <dbReference type="ChEBI" id="CHEBI:50058"/>
        <dbReference type="ChEBI" id="CHEBI:57844"/>
        <dbReference type="ChEBI" id="CHEBI:58772"/>
        <dbReference type="EC" id="1.8.4.11"/>
    </reaction>
</comment>
<evidence type="ECO:0000313" key="7">
    <source>
        <dbReference type="Proteomes" id="UP000271272"/>
    </source>
</evidence>
<reference evidence="6 7" key="1">
    <citation type="submission" date="2018-11" db="EMBL/GenBank/DDBJ databases">
        <title>Genomes From Bacteria Associated with the Canine Oral Cavity: a Test Case for Automated Genome-Based Taxonomic Assignment.</title>
        <authorList>
            <person name="Coil D.A."/>
            <person name="Jospin G."/>
            <person name="Darling A.E."/>
            <person name="Wallis C."/>
            <person name="Davis I.J."/>
            <person name="Harris S."/>
            <person name="Eisen J.A."/>
            <person name="Holcombe L.J."/>
            <person name="O'Flynn C."/>
        </authorList>
    </citation>
    <scope>NUCLEOTIDE SEQUENCE [LARGE SCALE GENOMIC DNA]</scope>
    <source>
        <strain evidence="6 7">OH5050</strain>
    </source>
</reference>
<dbReference type="SUPFAM" id="SSF55068">
    <property type="entry name" value="Peptide methionine sulfoxide reductase"/>
    <property type="match status" value="1"/>
</dbReference>
<dbReference type="EMBL" id="RQZC01000017">
    <property type="protein sequence ID" value="RRD28257.1"/>
    <property type="molecule type" value="Genomic_DNA"/>
</dbReference>
<comment type="function">
    <text evidence="4">Has an important function as a repair enzyme for proteins that have been inactivated by oxidation. Catalyzes the reversible oxidation-reduction of methionine sulfoxide in proteins to methionine.</text>
</comment>
<evidence type="ECO:0000259" key="5">
    <source>
        <dbReference type="Pfam" id="PF01625"/>
    </source>
</evidence>
<comment type="caution">
    <text evidence="6">The sequence shown here is derived from an EMBL/GenBank/DDBJ whole genome shotgun (WGS) entry which is preliminary data.</text>
</comment>
<dbReference type="NCBIfam" id="TIGR00401">
    <property type="entry name" value="msrA"/>
    <property type="match status" value="1"/>
</dbReference>
<feature type="active site" evidence="4">
    <location>
        <position position="52"/>
    </location>
</feature>
<dbReference type="Proteomes" id="UP000271272">
    <property type="component" value="Unassembled WGS sequence"/>
</dbReference>
<evidence type="ECO:0000256" key="1">
    <source>
        <dbReference type="ARBA" id="ARBA00023002"/>
    </source>
</evidence>
<dbReference type="Gene3D" id="3.30.1060.10">
    <property type="entry name" value="Peptide methionine sulphoxide reductase MsrA"/>
    <property type="match status" value="1"/>
</dbReference>
<dbReference type="GO" id="GO:0008113">
    <property type="term" value="F:peptide-methionine (S)-S-oxide reductase activity"/>
    <property type="evidence" value="ECO:0007669"/>
    <property type="project" value="UniProtKB-UniRule"/>
</dbReference>
<keyword evidence="1 4" id="KW-0560">Oxidoreductase</keyword>
<sequence>MTTSAPAPARNPLLPGRERSILPAPGAHVVLGTPLDGPWPQGSQVIYLAAGCFWGVERILWRQEGVISTAVGYMGGTTPNPTYQEICTGATDHAETVRVVYDPAVCGQGGEALLRVFWENHDSTRLNRHGNDVGTQYRSAVWTTTPAQLEAATRIRQAFQDELTRLGLGTTVTTVAPVDEVYADFGGPFYLAEDYHQGYLHKNPGGYCNHGPNGVTCPVGITDLPAQTDVLDPSQAPRA</sequence>
<dbReference type="InterPro" id="IPR002569">
    <property type="entry name" value="Met_Sox_Rdtase_MsrA_dom"/>
</dbReference>
<feature type="domain" description="Peptide methionine sulphoxide reductase MsrA" evidence="5">
    <location>
        <begin position="46"/>
        <end position="209"/>
    </location>
</feature>
<keyword evidence="7" id="KW-1185">Reference proteome</keyword>
<name>A0A3P1V3J3_9ACTO</name>
<organism evidence="6 7">
    <name type="scientific">Actinomyces bowdenii</name>
    <dbReference type="NCBI Taxonomy" id="131109"/>
    <lineage>
        <taxon>Bacteria</taxon>
        <taxon>Bacillati</taxon>
        <taxon>Actinomycetota</taxon>
        <taxon>Actinomycetes</taxon>
        <taxon>Actinomycetales</taxon>
        <taxon>Actinomycetaceae</taxon>
        <taxon>Actinomyces</taxon>
    </lineage>
</organism>
<dbReference type="RefSeq" id="WP_124934236.1">
    <property type="nucleotide sequence ID" value="NZ_RQZC01000017.1"/>
</dbReference>
<dbReference type="InterPro" id="IPR036509">
    <property type="entry name" value="Met_Sox_Rdtase_MsrA_sf"/>
</dbReference>
<dbReference type="GO" id="GO:0005737">
    <property type="term" value="C:cytoplasm"/>
    <property type="evidence" value="ECO:0007669"/>
    <property type="project" value="TreeGrafter"/>
</dbReference>
<dbReference type="EC" id="1.8.4.11" evidence="4"/>
<dbReference type="HAMAP" id="MF_01401">
    <property type="entry name" value="MsrA"/>
    <property type="match status" value="1"/>
</dbReference>
<evidence type="ECO:0000256" key="2">
    <source>
        <dbReference type="ARBA" id="ARBA00047806"/>
    </source>
</evidence>
<dbReference type="AlphaFoldDB" id="A0A3P1V3J3"/>
<dbReference type="GO" id="GO:0033744">
    <property type="term" value="F:L-methionine:thioredoxin-disulfide S-oxidoreductase activity"/>
    <property type="evidence" value="ECO:0007669"/>
    <property type="project" value="RHEA"/>
</dbReference>
<comment type="similarity">
    <text evidence="4">Belongs to the MsrA Met sulfoxide reductase family.</text>
</comment>
<dbReference type="Pfam" id="PF01625">
    <property type="entry name" value="PMSR"/>
    <property type="match status" value="1"/>
</dbReference>
<dbReference type="PANTHER" id="PTHR42799">
    <property type="entry name" value="MITOCHONDRIAL PEPTIDE METHIONINE SULFOXIDE REDUCTASE"/>
    <property type="match status" value="1"/>
</dbReference>
<evidence type="ECO:0000313" key="6">
    <source>
        <dbReference type="EMBL" id="RRD28257.1"/>
    </source>
</evidence>
<comment type="catalytic activity">
    <reaction evidence="2 4">
        <text>L-methionyl-[protein] + [thioredoxin]-disulfide + H2O = L-methionyl-(S)-S-oxide-[protein] + [thioredoxin]-dithiol</text>
        <dbReference type="Rhea" id="RHEA:14217"/>
        <dbReference type="Rhea" id="RHEA-COMP:10698"/>
        <dbReference type="Rhea" id="RHEA-COMP:10700"/>
        <dbReference type="Rhea" id="RHEA-COMP:12313"/>
        <dbReference type="Rhea" id="RHEA-COMP:12315"/>
        <dbReference type="ChEBI" id="CHEBI:15377"/>
        <dbReference type="ChEBI" id="CHEBI:16044"/>
        <dbReference type="ChEBI" id="CHEBI:29950"/>
        <dbReference type="ChEBI" id="CHEBI:44120"/>
        <dbReference type="ChEBI" id="CHEBI:50058"/>
        <dbReference type="EC" id="1.8.4.11"/>
    </reaction>
</comment>
<dbReference type="OrthoDB" id="4174719at2"/>